<keyword evidence="1" id="KW-0175">Coiled coil</keyword>
<dbReference type="PANTHER" id="PTHR19446">
    <property type="entry name" value="REVERSE TRANSCRIPTASES"/>
    <property type="match status" value="1"/>
</dbReference>
<dbReference type="Gene3D" id="3.30.420.10">
    <property type="entry name" value="Ribonuclease H-like superfamily/Ribonuclease H"/>
    <property type="match status" value="1"/>
</dbReference>
<feature type="coiled-coil region" evidence="1">
    <location>
        <begin position="168"/>
        <end position="195"/>
    </location>
</feature>
<name>A0A1Q9D9S0_SYMMI</name>
<gene>
    <name evidence="4" type="primary">Pol</name>
    <name evidence="4" type="ORF">AK812_SmicGene26317</name>
</gene>
<dbReference type="InterPro" id="IPR012337">
    <property type="entry name" value="RNaseH-like_sf"/>
</dbReference>
<dbReference type="GO" id="GO:0004523">
    <property type="term" value="F:RNA-DNA hybrid ribonuclease activity"/>
    <property type="evidence" value="ECO:0007669"/>
    <property type="project" value="InterPro"/>
</dbReference>
<dbReference type="PROSITE" id="PS50879">
    <property type="entry name" value="RNASE_H_1"/>
    <property type="match status" value="1"/>
</dbReference>
<dbReference type="Pfam" id="PF00075">
    <property type="entry name" value="RNase_H"/>
    <property type="match status" value="1"/>
</dbReference>
<protein>
    <submittedName>
        <fullName evidence="4">LINE-1 retrotransposable element ORF2 protein</fullName>
    </submittedName>
</protein>
<dbReference type="SUPFAM" id="SSF53098">
    <property type="entry name" value="Ribonuclease H-like"/>
    <property type="match status" value="1"/>
</dbReference>
<proteinExistence type="predicted"/>
<dbReference type="AlphaFoldDB" id="A0A1Q9D9S0"/>
<comment type="caution">
    <text evidence="4">The sequence shown here is derived from an EMBL/GenBank/DDBJ whole genome shotgun (WGS) entry which is preliminary data.</text>
</comment>
<feature type="domain" description="Reverse transcriptase" evidence="2">
    <location>
        <begin position="385"/>
        <end position="633"/>
    </location>
</feature>
<dbReference type="OrthoDB" id="448147at2759"/>
<dbReference type="InterPro" id="IPR000477">
    <property type="entry name" value="RT_dom"/>
</dbReference>
<evidence type="ECO:0000313" key="5">
    <source>
        <dbReference type="Proteomes" id="UP000186817"/>
    </source>
</evidence>
<evidence type="ECO:0000313" key="4">
    <source>
        <dbReference type="EMBL" id="OLP91911.1"/>
    </source>
</evidence>
<dbReference type="EMBL" id="LSRX01000643">
    <property type="protein sequence ID" value="OLP91911.1"/>
    <property type="molecule type" value="Genomic_DNA"/>
</dbReference>
<dbReference type="InterPro" id="IPR036397">
    <property type="entry name" value="RNaseH_sf"/>
</dbReference>
<evidence type="ECO:0000256" key="1">
    <source>
        <dbReference type="SAM" id="Coils"/>
    </source>
</evidence>
<dbReference type="Proteomes" id="UP000186817">
    <property type="component" value="Unassembled WGS sequence"/>
</dbReference>
<accession>A0A1Q9D9S0</accession>
<feature type="domain" description="RNase H type-1" evidence="3">
    <location>
        <begin position="947"/>
        <end position="1106"/>
    </location>
</feature>
<dbReference type="Pfam" id="PF00078">
    <property type="entry name" value="RVT_1"/>
    <property type="match status" value="1"/>
</dbReference>
<evidence type="ECO:0000259" key="2">
    <source>
        <dbReference type="PROSITE" id="PS50878"/>
    </source>
</evidence>
<reference evidence="4 5" key="1">
    <citation type="submission" date="2016-02" db="EMBL/GenBank/DDBJ databases">
        <title>Genome analysis of coral dinoflagellate symbionts highlights evolutionary adaptations to a symbiotic lifestyle.</title>
        <authorList>
            <person name="Aranda M."/>
            <person name="Li Y."/>
            <person name="Liew Y.J."/>
            <person name="Baumgarten S."/>
            <person name="Simakov O."/>
            <person name="Wilson M."/>
            <person name="Piel J."/>
            <person name="Ashoor H."/>
            <person name="Bougouffa S."/>
            <person name="Bajic V.B."/>
            <person name="Ryu T."/>
            <person name="Ravasi T."/>
            <person name="Bayer T."/>
            <person name="Micklem G."/>
            <person name="Kim H."/>
            <person name="Bhak J."/>
            <person name="Lajeunesse T.C."/>
            <person name="Voolstra C.R."/>
        </authorList>
    </citation>
    <scope>NUCLEOTIDE SEQUENCE [LARGE SCALE GENOMIC DNA]</scope>
    <source>
        <strain evidence="4 5">CCMP2467</strain>
    </source>
</reference>
<sequence>MPKYRPIPAQVVRDIAASSCPSLPADPSDAYQAIWESFEQVSSNALVAHCMPSLRDSEKGRAATRDIVVTSIFQGVVPKAREGEIGPAFFGSDRQYVLWFKQLRRIQALCQAVHRNTPSDAACEYRAGLWHAILRAPGFKPSFSRWWSSREVVADCDPLWVGSAIPSYAEALALFEAFKANVHQLERRLKTRRQKAAKQRRLDNPALIFRDIRGAQAKQVEAVVDCCQTLVAQVLPDESAVVLKNPVHWRPTEGFFLNDAPLEVFHAEPDKIWGQIASAAVGDVVSQQRPIADLPGLFRAFGDEWSRRWMKHEAIDVDHWQAVLESLPPQSSPAYCLEPLCVSKWKAAIQAKHAHSATGPDGVSRADLLALPEDHTISLLALCRRAELTGDWPRQMLDARVSALEKLPDAATVMQYRPICVLSVAYRTWSSLRAREALQHLEKIAPPTLFGNMPGRSAGCVWYQMQLAVEQAHVDNKPLVGALLDLSKAFNTLPRPPVFALAIRLGLPKDLVVAWSSAVAKLARRFRIRGATGPPLASYTGFPEGCALSCVAMLLVDFALHRYVDTVAGPETLTTFVDDWQLLDQGVPQVKRALDAVHEFVRGWDLTMDPTKTVHWATHAADRRALRKAGVAVAHSARNLGGNMTFTRARMNSTIMSRVHTLQELWRCKALHGISAVTVGDSVFNTMRAGAARGLGLDRPGLNSKALLSFCCYPMADPQFFALVATFQDLRAFADPVTFVPLLETLLSMDGRWPPGPAQAFLERCHAVGFAWCVGENCLCDAISAFDPWQVSPQELRHRLVYAWQSRVGTELEVRAGFSGMSQVDAAHTAQLIKHWAPVDRLNLRLVQSGAFFTQDALCHFSQDPSDSAKCRFCPDRDSLEHRLWRCPAFADCRASLAQHELPDPATDVQALSLRGWALQSQRQLEFWKVLYAVPDSCACFDWPGILPDFLEVFTDGSCLLPTIPQVRLASWAVVLAASHPGRPWIISSGPLPGLIQTAFRAEIFAVLSALTFANLARRPVRIWSDCAGVIRKLRRLQTGDIQIRPSMLNCDLWRRVADVMAQLTVPWSVHKVAAHVDAEDSKSALEDWLIFNNDVVDRAADAANYQRPASFWEIWESVRRDYALQDVKARAGLELQRIVAAKATAGKDALWTAEVEILGTSPPEIRLLPDPIPRSLHKYGCEFVGRLANWLVGLTALPVDRVQWYSFAQLYLAFCFEVELVPPIYDTRLRQWLPFDPDSPAMGCRDVQLPASKKSASVTVPGLYSYACPSNF</sequence>
<evidence type="ECO:0000259" key="3">
    <source>
        <dbReference type="PROSITE" id="PS50879"/>
    </source>
</evidence>
<dbReference type="PROSITE" id="PS50878">
    <property type="entry name" value="RT_POL"/>
    <property type="match status" value="1"/>
</dbReference>
<organism evidence="4 5">
    <name type="scientific">Symbiodinium microadriaticum</name>
    <name type="common">Dinoflagellate</name>
    <name type="synonym">Zooxanthella microadriatica</name>
    <dbReference type="NCBI Taxonomy" id="2951"/>
    <lineage>
        <taxon>Eukaryota</taxon>
        <taxon>Sar</taxon>
        <taxon>Alveolata</taxon>
        <taxon>Dinophyceae</taxon>
        <taxon>Suessiales</taxon>
        <taxon>Symbiodiniaceae</taxon>
        <taxon>Symbiodinium</taxon>
    </lineage>
</organism>
<dbReference type="GO" id="GO:0003676">
    <property type="term" value="F:nucleic acid binding"/>
    <property type="evidence" value="ECO:0007669"/>
    <property type="project" value="InterPro"/>
</dbReference>
<dbReference type="InterPro" id="IPR002156">
    <property type="entry name" value="RNaseH_domain"/>
</dbReference>
<keyword evidence="5" id="KW-1185">Reference proteome</keyword>